<keyword evidence="1" id="KW-0472">Membrane</keyword>
<keyword evidence="1" id="KW-1133">Transmembrane helix</keyword>
<accession>A0A418VEI6</accession>
<evidence type="ECO:0000313" key="2">
    <source>
        <dbReference type="EMBL" id="RJF74488.1"/>
    </source>
</evidence>
<keyword evidence="3" id="KW-1185">Reference proteome</keyword>
<name>A0A418VEI6_9DEIO</name>
<dbReference type="OrthoDB" id="59807at2"/>
<comment type="caution">
    <text evidence="2">The sequence shown here is derived from an EMBL/GenBank/DDBJ whole genome shotgun (WGS) entry which is preliminary data.</text>
</comment>
<dbReference type="AlphaFoldDB" id="A0A418VEI6"/>
<organism evidence="2 3">
    <name type="scientific">Deinococcus cavernae</name>
    <dbReference type="NCBI Taxonomy" id="2320857"/>
    <lineage>
        <taxon>Bacteria</taxon>
        <taxon>Thermotogati</taxon>
        <taxon>Deinococcota</taxon>
        <taxon>Deinococci</taxon>
        <taxon>Deinococcales</taxon>
        <taxon>Deinococcaceae</taxon>
        <taxon>Deinococcus</taxon>
    </lineage>
</organism>
<evidence type="ECO:0000313" key="3">
    <source>
        <dbReference type="Proteomes" id="UP000286287"/>
    </source>
</evidence>
<reference evidence="2 3" key="1">
    <citation type="submission" date="2018-09" db="EMBL/GenBank/DDBJ databases">
        <authorList>
            <person name="Zhu H."/>
        </authorList>
    </citation>
    <scope>NUCLEOTIDE SEQUENCE [LARGE SCALE GENOMIC DNA]</scope>
    <source>
        <strain evidence="2 3">K2S05-167</strain>
    </source>
</reference>
<dbReference type="Proteomes" id="UP000286287">
    <property type="component" value="Unassembled WGS sequence"/>
</dbReference>
<gene>
    <name evidence="2" type="ORF">D3875_04195</name>
</gene>
<keyword evidence="1" id="KW-0812">Transmembrane</keyword>
<feature type="transmembrane region" description="Helical" evidence="1">
    <location>
        <begin position="7"/>
        <end position="27"/>
    </location>
</feature>
<proteinExistence type="predicted"/>
<sequence>MKSTTSGYTLVTAIIAIAFLTLMLMVYGTMTINNMKGTNASRKSGEGYYASEAGLNQRASEIKNIFASLRTPAGISPTNNEPCQTTANQGNGDFACKTTSVNGRSVKTYLSVGTSRPGRIPQGDTFEGLNAIETPYTVVSQADNSQGNPEAITNLIFRVRLVPLFQFAVFFDKDLEFSNTAPLDLSGPVHTNGNLFLDSTLTLRGQVTSGNTIYDGWKSQNYCKTGTQFVVSATSTLSVPCEGDRTTLLSTLNTTAYAGRLKRVAPVQVPTVGDIQPRSDATYWQKADVRIVLKKASTGTAWTPYFVRPDGTVINTPTGLTSCTAAVSYSTGFRDNREGSVWDTTAYNDVTNVFTTVEGPRSRKVLLDLHVKELFKCIQLNNSILGVTEGLANTSDDGLVIYATLDDSPGTGILTNALANNLGAATLNNRSQSNPPVMNNYGVRLTNGDTLRSTNTTHPAIKGITFVTDQAIFIQGDFNSPSTVADGWKPASIIADTANVLSNAWSAQQNCRLGTAYMHPTQNTTAKTNFKSPDTDSNVNSWTFLGSTWRRYTNAAYAYPVPGGGDAKSAAPLFCRLASPTTIRAAILAGTASTGAEGEVYNNSNMVTSGGVHNMMRFHEEWGSNGDHPSGAQEFIYQGSLVSLSTPLHSGGTFYLDKMRFYNPPTRTWSYENKFNSLENLPPLTPRFVTAKQENFSRAFNQ</sequence>
<evidence type="ECO:0000256" key="1">
    <source>
        <dbReference type="SAM" id="Phobius"/>
    </source>
</evidence>
<dbReference type="RefSeq" id="WP_119761462.1">
    <property type="nucleotide sequence ID" value="NZ_QYUJ01000010.1"/>
</dbReference>
<evidence type="ECO:0008006" key="4">
    <source>
        <dbReference type="Google" id="ProtNLM"/>
    </source>
</evidence>
<protein>
    <recommendedName>
        <fullName evidence="4">Type 4 fimbrial biogenesis protein PilX N-terminal domain-containing protein</fullName>
    </recommendedName>
</protein>
<dbReference type="EMBL" id="QYUJ01000010">
    <property type="protein sequence ID" value="RJF74488.1"/>
    <property type="molecule type" value="Genomic_DNA"/>
</dbReference>